<dbReference type="InterPro" id="IPR036388">
    <property type="entry name" value="WH-like_DNA-bd_sf"/>
</dbReference>
<evidence type="ECO:0000256" key="6">
    <source>
        <dbReference type="ARBA" id="ARBA00023054"/>
    </source>
</evidence>
<dbReference type="SMART" id="SM00176">
    <property type="entry name" value="RAN"/>
    <property type="match status" value="1"/>
</dbReference>
<comment type="similarity">
    <text evidence="1">Belongs to the small GTPase superfamily. Rab family.</text>
</comment>
<proteinExistence type="inferred from homology"/>
<protein>
    <recommendedName>
        <fullName evidence="10">Vacuolar protein-sorting-associated protein 36</fullName>
    </recommendedName>
    <alternativeName>
        <fullName evidence="10">ESCRT-II complex subunit VPS36</fullName>
    </alternativeName>
</protein>
<feature type="domain" description="GLUE N-terminal" evidence="11">
    <location>
        <begin position="270"/>
        <end position="400"/>
    </location>
</feature>
<dbReference type="Pfam" id="PF04157">
    <property type="entry name" value="EAP30"/>
    <property type="match status" value="1"/>
</dbReference>
<dbReference type="SUPFAM" id="SSF50729">
    <property type="entry name" value="PH domain-like"/>
    <property type="match status" value="1"/>
</dbReference>
<evidence type="ECO:0000256" key="10">
    <source>
        <dbReference type="RuleBase" id="RU367095"/>
    </source>
</evidence>
<keyword evidence="10" id="KW-0963">Cytoplasm</keyword>
<evidence type="ECO:0000256" key="2">
    <source>
        <dbReference type="ARBA" id="ARBA00009697"/>
    </source>
</evidence>
<keyword evidence="6" id="KW-0175">Coiled coil</keyword>
<dbReference type="PRINTS" id="PR00449">
    <property type="entry name" value="RASTRNSFRMNG"/>
</dbReference>
<dbReference type="GO" id="GO:0003924">
    <property type="term" value="F:GTPase activity"/>
    <property type="evidence" value="ECO:0007669"/>
    <property type="project" value="InterPro"/>
</dbReference>
<dbReference type="Gene3D" id="3.40.50.300">
    <property type="entry name" value="P-loop containing nucleotide triphosphate hydrolases"/>
    <property type="match status" value="1"/>
</dbReference>
<dbReference type="SMART" id="SM00175">
    <property type="entry name" value="RAB"/>
    <property type="match status" value="1"/>
</dbReference>
<dbReference type="EMBL" id="CAIX01000379">
    <property type="protein sequence ID" value="CCI50023.1"/>
    <property type="molecule type" value="Genomic_DNA"/>
</dbReference>
<dbReference type="Pfam" id="PF11605">
    <property type="entry name" value="Vps36_ESCRT-II"/>
    <property type="match status" value="1"/>
</dbReference>
<dbReference type="PROSITE" id="PS51495">
    <property type="entry name" value="GLUE"/>
    <property type="match status" value="1"/>
</dbReference>
<dbReference type="FunFam" id="1.10.10.10:FF:000165">
    <property type="entry name" value="Vacuolar protein sorting protein (Vps36)"/>
    <property type="match status" value="1"/>
</dbReference>
<evidence type="ECO:0000256" key="7">
    <source>
        <dbReference type="ARBA" id="ARBA00023134"/>
    </source>
</evidence>
<keyword evidence="4 10" id="KW-0967">Endosome</keyword>
<dbReference type="PANTHER" id="PTHR13128:SF12">
    <property type="entry name" value="VACUOLAR PROTEIN-SORTING-ASSOCIATED PROTEIN 36"/>
    <property type="match status" value="1"/>
</dbReference>
<dbReference type="Proteomes" id="UP000053237">
    <property type="component" value="Unassembled WGS sequence"/>
</dbReference>
<gene>
    <name evidence="12" type="ORF">BN9_115270</name>
</gene>
<keyword evidence="8" id="KW-0636">Prenylation</keyword>
<keyword evidence="5 10" id="KW-0653">Protein transport</keyword>
<dbReference type="AlphaFoldDB" id="A0A024GTX9"/>
<comment type="function">
    <text evidence="9">Protein transport. Probably involved in vesicular traffic from ER to Golgi.</text>
</comment>
<dbReference type="InterPro" id="IPR021648">
    <property type="entry name" value="GLUE_dom"/>
</dbReference>
<evidence type="ECO:0000256" key="9">
    <source>
        <dbReference type="ARBA" id="ARBA00053444"/>
    </source>
</evidence>
<dbReference type="Pfam" id="PF00071">
    <property type="entry name" value="Ras"/>
    <property type="match status" value="1"/>
</dbReference>
<dbReference type="FunFam" id="3.40.50.300:FF:001018">
    <property type="entry name" value="Rab family GTPase"/>
    <property type="match status" value="1"/>
</dbReference>
<dbReference type="GO" id="GO:0043130">
    <property type="term" value="F:ubiquitin binding"/>
    <property type="evidence" value="ECO:0007669"/>
    <property type="project" value="UniProtKB-UniRule"/>
</dbReference>
<comment type="function">
    <text evidence="10">Component of the ESCRT-II complex (endosomal sorting complex required for transport II), which is required for multivesicular body (MVB) formation and sorting of endosomal cargo proteins into MVBs.</text>
</comment>
<dbReference type="Gene3D" id="6.10.140.260">
    <property type="match status" value="1"/>
</dbReference>
<dbReference type="SUPFAM" id="SSF52540">
    <property type="entry name" value="P-loop containing nucleoside triphosphate hydrolases"/>
    <property type="match status" value="1"/>
</dbReference>
<dbReference type="GO" id="GO:0031902">
    <property type="term" value="C:late endosome membrane"/>
    <property type="evidence" value="ECO:0007669"/>
    <property type="project" value="UniProtKB-UniRule"/>
</dbReference>
<dbReference type="Gene3D" id="2.30.29.30">
    <property type="entry name" value="Pleckstrin-homology domain (PH domain)/Phosphotyrosine-binding domain (PTB)"/>
    <property type="match status" value="1"/>
</dbReference>
<dbReference type="InterPro" id="IPR001806">
    <property type="entry name" value="Small_GTPase"/>
</dbReference>
<dbReference type="STRING" id="65357.A0A024GTX9"/>
<dbReference type="InterPro" id="IPR011993">
    <property type="entry name" value="PH-like_dom_sf"/>
</dbReference>
<accession>A0A024GTX9</accession>
<dbReference type="SMART" id="SM00174">
    <property type="entry name" value="RHO"/>
    <property type="match status" value="1"/>
</dbReference>
<dbReference type="InParanoid" id="A0A024GTX9"/>
<evidence type="ECO:0000256" key="8">
    <source>
        <dbReference type="ARBA" id="ARBA00023289"/>
    </source>
</evidence>
<evidence type="ECO:0000256" key="1">
    <source>
        <dbReference type="ARBA" id="ARBA00006270"/>
    </source>
</evidence>
<keyword evidence="8" id="KW-0449">Lipoprotein</keyword>
<dbReference type="SMART" id="SM00177">
    <property type="entry name" value="ARF"/>
    <property type="match status" value="1"/>
</dbReference>
<evidence type="ECO:0000256" key="5">
    <source>
        <dbReference type="ARBA" id="ARBA00022927"/>
    </source>
</evidence>
<dbReference type="PANTHER" id="PTHR13128">
    <property type="entry name" value="VACUOLAR PROTEIN-SORTING-ASSOCIATED PROTEIN 36"/>
    <property type="match status" value="1"/>
</dbReference>
<dbReference type="CDD" id="cd01867">
    <property type="entry name" value="Rab8_Rab10_Rab13_like"/>
    <property type="match status" value="1"/>
</dbReference>
<dbReference type="GO" id="GO:0005525">
    <property type="term" value="F:GTP binding"/>
    <property type="evidence" value="ECO:0007669"/>
    <property type="project" value="UniProtKB-KW"/>
</dbReference>
<evidence type="ECO:0000256" key="3">
    <source>
        <dbReference type="ARBA" id="ARBA00022448"/>
    </source>
</evidence>
<dbReference type="InterPro" id="IPR005225">
    <property type="entry name" value="Small_GTP-bd"/>
</dbReference>
<comment type="similarity">
    <text evidence="2 10">Belongs to the VPS36 family.</text>
</comment>
<reference evidence="12 13" key="1">
    <citation type="submission" date="2012-05" db="EMBL/GenBank/DDBJ databases">
        <title>Recombination and specialization in a pathogen metapopulation.</title>
        <authorList>
            <person name="Gardiner A."/>
            <person name="Kemen E."/>
            <person name="Schultz-Larsen T."/>
            <person name="MacLean D."/>
            <person name="Van Oosterhout C."/>
            <person name="Jones J.D.G."/>
        </authorList>
    </citation>
    <scope>NUCLEOTIDE SEQUENCE [LARGE SCALE GENOMIC DNA]</scope>
    <source>
        <strain evidence="12 13">Ac Nc2</strain>
    </source>
</reference>
<evidence type="ECO:0000313" key="13">
    <source>
        <dbReference type="Proteomes" id="UP000053237"/>
    </source>
</evidence>
<name>A0A024GTX9_9STRA</name>
<keyword evidence="7" id="KW-0342">GTP-binding</keyword>
<keyword evidence="3 10" id="KW-0813">Transport</keyword>
<evidence type="ECO:0000256" key="4">
    <source>
        <dbReference type="ARBA" id="ARBA00022753"/>
    </source>
</evidence>
<evidence type="ECO:0000259" key="11">
    <source>
        <dbReference type="PROSITE" id="PS51495"/>
    </source>
</evidence>
<sequence>MARHENPFDMQIKLLMIGDSGVGKTCLLLRYANDSFSPTFITTIGIDFKIKNIELDGKKIKLQIWDTAGQERFRTITTSYFRGAQGILLVYDVTDRASFQSIRNWVGQIQQHADVHVNKILIGNKCDMTDDKVISTEEGQALADEYGVRFYETSAKNNINVEGGFIDIAREVKNRLMEEGGSHKKERLAIYVLFFLLECMTDNMAKIFIIWRFDWADNGIKSLYWLKCSFWCMIMDAKNDAKHNDAVRSKGSNGSNGLTSISSIDMMQPLTLTPAGRPALYPSEVEVYSQDNVSLYDHEEKTTYKYGRCVITTHRLLYVQEQVTPNIALCLSLSLIIKVTKEAGFLSRSAKLRLDLDAVDSGYITAHMKLSFKCGGRDEFYGPLCTALERKAWLKSRNSQLVDRRVQNRPFRTCDAGIAGILRRQQEEQKKSVELTATAFSDLTNLMSRAKDLVEMMERYSVKVKSMEKSSEKEGNADEISLLNSLMLDMGIISPVTRENAGSAYYHQLARQLAEFLTTCMPNYGGIMTLSDIYCLFNRARGVELVSPDDLFEACHLQQVLQLGFHMRKFASGLIVLQADSFREDRMAKRLRQMAEKSSLGYLTITEVSIELQISYPLAQDYLKAAEELQELCRDDTFEGINFYPNYFDSYIRVL</sequence>
<dbReference type="OrthoDB" id="271448at2759"/>
<dbReference type="Gene3D" id="1.10.10.10">
    <property type="entry name" value="Winged helix-like DNA-binding domain superfamily/Winged helix DNA-binding domain"/>
    <property type="match status" value="2"/>
</dbReference>
<dbReference type="SMART" id="SM00173">
    <property type="entry name" value="RAS"/>
    <property type="match status" value="1"/>
</dbReference>
<dbReference type="PROSITE" id="PS51421">
    <property type="entry name" value="RAS"/>
    <property type="match status" value="1"/>
</dbReference>
<comment type="subcellular location">
    <subcellularLocation>
        <location evidence="10">Cytoplasm</location>
    </subcellularLocation>
    <subcellularLocation>
        <location evidence="10">Endosome</location>
    </subcellularLocation>
</comment>
<dbReference type="GO" id="GO:0043328">
    <property type="term" value="P:protein transport to vacuole involved in ubiquitin-dependent protein catabolic process via the multivesicular body sorting pathway"/>
    <property type="evidence" value="ECO:0007669"/>
    <property type="project" value="UniProtKB-UniRule"/>
</dbReference>
<dbReference type="InterPro" id="IPR027417">
    <property type="entry name" value="P-loop_NTPase"/>
</dbReference>
<keyword evidence="13" id="KW-1185">Reference proteome</keyword>
<dbReference type="GO" id="GO:0032266">
    <property type="term" value="F:phosphatidylinositol-3-phosphate binding"/>
    <property type="evidence" value="ECO:0007669"/>
    <property type="project" value="UniProtKB-UniRule"/>
</dbReference>
<dbReference type="GO" id="GO:0000814">
    <property type="term" value="C:ESCRT II complex"/>
    <property type="evidence" value="ECO:0007669"/>
    <property type="project" value="UniProtKB-UniRule"/>
</dbReference>
<dbReference type="InterPro" id="IPR040608">
    <property type="entry name" value="Snf8/Vps36"/>
</dbReference>
<dbReference type="NCBIfam" id="TIGR00231">
    <property type="entry name" value="small_GTP"/>
    <property type="match status" value="1"/>
</dbReference>
<evidence type="ECO:0000313" key="12">
    <source>
        <dbReference type="EMBL" id="CCI50023.1"/>
    </source>
</evidence>
<dbReference type="PROSITE" id="PS51419">
    <property type="entry name" value="RAB"/>
    <property type="match status" value="1"/>
</dbReference>
<dbReference type="SUPFAM" id="SSF46785">
    <property type="entry name" value="Winged helix' DNA-binding domain"/>
    <property type="match status" value="2"/>
</dbReference>
<comment type="subunit">
    <text evidence="10">Component of the endosomal sorting complex required for transport II (ESCRT-II).</text>
</comment>
<comment type="caution">
    <text evidence="12">The sequence shown here is derived from an EMBL/GenBank/DDBJ whole genome shotgun (WGS) entry which is preliminary data.</text>
</comment>
<dbReference type="InterPro" id="IPR037855">
    <property type="entry name" value="Vps36"/>
</dbReference>
<organism evidence="12 13">
    <name type="scientific">Albugo candida</name>
    <dbReference type="NCBI Taxonomy" id="65357"/>
    <lineage>
        <taxon>Eukaryota</taxon>
        <taxon>Sar</taxon>
        <taxon>Stramenopiles</taxon>
        <taxon>Oomycota</taxon>
        <taxon>Peronosporomycetes</taxon>
        <taxon>Albuginales</taxon>
        <taxon>Albuginaceae</taxon>
        <taxon>Albugo</taxon>
    </lineage>
</organism>
<dbReference type="PROSITE" id="PS51420">
    <property type="entry name" value="RHO"/>
    <property type="match status" value="1"/>
</dbReference>
<dbReference type="InterPro" id="IPR036390">
    <property type="entry name" value="WH_DNA-bd_sf"/>
</dbReference>
<keyword evidence="7" id="KW-0547">Nucleotide-binding</keyword>